<dbReference type="Pfam" id="PF04390">
    <property type="entry name" value="LptE"/>
    <property type="match status" value="1"/>
</dbReference>
<gene>
    <name evidence="1" type="ORF">PYTT_0018</name>
</gene>
<keyword evidence="2" id="KW-1185">Reference proteome</keyword>
<dbReference type="RefSeq" id="WP_071133158.1">
    <property type="nucleotide sequence ID" value="NZ_LIGX01000005.1"/>
</dbReference>
<dbReference type="EMBL" id="LT629973">
    <property type="protein sequence ID" value="SEH69223.1"/>
    <property type="molecule type" value="Genomic_DNA"/>
</dbReference>
<accession>A0A1C7PEE9</accession>
<sequence>MKRTKRTFFLALSGMLLLGTLPGCGYHIGGLKPKALASMKTFNVVMMENRSLEPQAGVLMTSALTDVLQRDGTYEIATRNAGDFRIEGCVTGISFRQERSSYTDSYLSTEIGLQLFVTYNVYSNKTGKLLTSGSTTATSTFFNSGNVQTARTNALSYAVRRAAENIADRLTNG</sequence>
<reference evidence="2" key="1">
    <citation type="submission" date="2016-09" db="EMBL/GenBank/DDBJ databases">
        <authorList>
            <person name="Koehorst J."/>
        </authorList>
    </citation>
    <scope>NUCLEOTIDE SEQUENCE [LARGE SCALE GENOMIC DNA]</scope>
</reference>
<dbReference type="KEGG" id="agl:PYTT_0018"/>
<name>A0A1C7PEE9_9BACT</name>
<dbReference type="AlphaFoldDB" id="A0A1C7PEE9"/>
<proteinExistence type="predicted"/>
<dbReference type="STRING" id="1679444.PYTT_0018"/>
<dbReference type="GO" id="GO:0019867">
    <property type="term" value="C:outer membrane"/>
    <property type="evidence" value="ECO:0007669"/>
    <property type="project" value="InterPro"/>
</dbReference>
<dbReference type="Gene3D" id="3.30.160.150">
    <property type="entry name" value="Lipoprotein like domain"/>
    <property type="match status" value="1"/>
</dbReference>
<dbReference type="OrthoDB" id="198962at2"/>
<protein>
    <submittedName>
        <fullName evidence="1">Lipopolysaccharide-assembly</fullName>
    </submittedName>
</protein>
<dbReference type="GO" id="GO:0043165">
    <property type="term" value="P:Gram-negative-bacterium-type cell outer membrane assembly"/>
    <property type="evidence" value="ECO:0007669"/>
    <property type="project" value="InterPro"/>
</dbReference>
<evidence type="ECO:0000313" key="2">
    <source>
        <dbReference type="Proteomes" id="UP000176204"/>
    </source>
</evidence>
<evidence type="ECO:0000313" key="1">
    <source>
        <dbReference type="EMBL" id="SEH69223.1"/>
    </source>
</evidence>
<dbReference type="Proteomes" id="UP000176204">
    <property type="component" value="Chromosome I"/>
</dbReference>
<organism evidence="1 2">
    <name type="scientific">Akkermansia glycaniphila</name>
    <dbReference type="NCBI Taxonomy" id="1679444"/>
    <lineage>
        <taxon>Bacteria</taxon>
        <taxon>Pseudomonadati</taxon>
        <taxon>Verrucomicrobiota</taxon>
        <taxon>Verrucomicrobiia</taxon>
        <taxon>Verrucomicrobiales</taxon>
        <taxon>Akkermansiaceae</taxon>
        <taxon>Akkermansia</taxon>
    </lineage>
</organism>
<dbReference type="InterPro" id="IPR007485">
    <property type="entry name" value="LPS_assembly_LptE"/>
</dbReference>